<dbReference type="GO" id="GO:0005829">
    <property type="term" value="C:cytosol"/>
    <property type="evidence" value="ECO:0007669"/>
    <property type="project" value="TreeGrafter"/>
</dbReference>
<dbReference type="UniPathway" id="UPA00704">
    <property type="reaction ID" value="UER00715"/>
</dbReference>
<dbReference type="PROSITE" id="PS00583">
    <property type="entry name" value="PFKB_KINASES_1"/>
    <property type="match status" value="1"/>
</dbReference>
<evidence type="ECO:0000256" key="5">
    <source>
        <dbReference type="ARBA" id="ARBA00022840"/>
    </source>
</evidence>
<comment type="similarity">
    <text evidence="6">Belongs to the carbohydrate kinase PfkB family. LacC subfamily.</text>
</comment>
<dbReference type="STRING" id="883114.HMPREF9709_01470"/>
<dbReference type="GO" id="GO:0044281">
    <property type="term" value="P:small molecule metabolic process"/>
    <property type="evidence" value="ECO:0007669"/>
    <property type="project" value="UniProtKB-ARBA"/>
</dbReference>
<evidence type="ECO:0000256" key="6">
    <source>
        <dbReference type="PIRNR" id="PIRNR000535"/>
    </source>
</evidence>
<dbReference type="Pfam" id="PF00294">
    <property type="entry name" value="PfkB"/>
    <property type="match status" value="1"/>
</dbReference>
<dbReference type="PROSITE" id="PS00584">
    <property type="entry name" value="PFKB_KINASES_2"/>
    <property type="match status" value="1"/>
</dbReference>
<keyword evidence="5 6" id="KW-0067">ATP-binding</keyword>
<gene>
    <name evidence="8" type="ORF">HMPREF9709_01470</name>
</gene>
<dbReference type="GO" id="GO:0008443">
    <property type="term" value="F:phosphofructokinase activity"/>
    <property type="evidence" value="ECO:0007669"/>
    <property type="project" value="TreeGrafter"/>
</dbReference>
<dbReference type="PANTHER" id="PTHR46566:SF5">
    <property type="entry name" value="1-PHOSPHOFRUCTOKINASE"/>
    <property type="match status" value="1"/>
</dbReference>
<evidence type="ECO:0000256" key="1">
    <source>
        <dbReference type="ARBA" id="ARBA00005380"/>
    </source>
</evidence>
<dbReference type="GO" id="GO:0016052">
    <property type="term" value="P:carbohydrate catabolic process"/>
    <property type="evidence" value="ECO:0007669"/>
    <property type="project" value="UniProtKB-ARBA"/>
</dbReference>
<evidence type="ECO:0000259" key="7">
    <source>
        <dbReference type="Pfam" id="PF00294"/>
    </source>
</evidence>
<protein>
    <recommendedName>
        <fullName evidence="6">Tagatose-6-phosphate kinase</fullName>
        <ecNumber evidence="6">2.7.1.144</ecNumber>
    </recommendedName>
</protein>
<evidence type="ECO:0000256" key="3">
    <source>
        <dbReference type="ARBA" id="ARBA00022741"/>
    </source>
</evidence>
<dbReference type="eggNOG" id="COG1105">
    <property type="taxonomic scope" value="Bacteria"/>
</dbReference>
<proteinExistence type="inferred from homology"/>
<keyword evidence="3 6" id="KW-0547">Nucleotide-binding</keyword>
<feature type="domain" description="Carbohydrate kinase PfkB" evidence="7">
    <location>
        <begin position="12"/>
        <end position="286"/>
    </location>
</feature>
<dbReference type="CDD" id="cd01164">
    <property type="entry name" value="FruK_PfkB_like"/>
    <property type="match status" value="1"/>
</dbReference>
<dbReference type="PIRSF" id="PIRSF000535">
    <property type="entry name" value="1PFK/6PFK/LacC"/>
    <property type="match status" value="1"/>
</dbReference>
<dbReference type="InterPro" id="IPR017583">
    <property type="entry name" value="Tagatose/fructose_Pkinase"/>
</dbReference>
<comment type="pathway">
    <text evidence="6">Carbohydrate metabolism; D-tagatose 6-phosphate degradation; D-glyceraldehyde 3-phosphate and glycerone phosphate from D-tagatose 6-phosphate: step 1/2.</text>
</comment>
<dbReference type="GeneID" id="96999421"/>
<evidence type="ECO:0000313" key="8">
    <source>
        <dbReference type="EMBL" id="EHR32539.1"/>
    </source>
</evidence>
<dbReference type="HOGENOM" id="CLU_050013_0_2_9"/>
<dbReference type="InterPro" id="IPR002173">
    <property type="entry name" value="Carboh/pur_kinase_PfkB_CS"/>
</dbReference>
<comment type="caution">
    <text evidence="8">The sequence shown here is derived from an EMBL/GenBank/DDBJ whole genome shotgun (WGS) entry which is preliminary data.</text>
</comment>
<keyword evidence="9" id="KW-1185">Reference proteome</keyword>
<reference evidence="8 9" key="1">
    <citation type="submission" date="2012-01" db="EMBL/GenBank/DDBJ databases">
        <title>The Genome Sequence of Helcococcus kunzii ATCC 51366.</title>
        <authorList>
            <consortium name="The Broad Institute Genome Sequencing Platform"/>
            <person name="Earl A."/>
            <person name="Ward D."/>
            <person name="Feldgarden M."/>
            <person name="Gevers D."/>
            <person name="Huys G."/>
            <person name="Young S.K."/>
            <person name="Zeng Q."/>
            <person name="Gargeya S."/>
            <person name="Fitzgerald M."/>
            <person name="Haas B."/>
            <person name="Abouelleil A."/>
            <person name="Alvarado L."/>
            <person name="Arachchi H.M."/>
            <person name="Berlin A."/>
            <person name="Chapman S.B."/>
            <person name="Gearin G."/>
            <person name="Goldberg J."/>
            <person name="Griggs A."/>
            <person name="Gujja S."/>
            <person name="Hansen M."/>
            <person name="Heiman D."/>
            <person name="Howarth C."/>
            <person name="Larimer J."/>
            <person name="Lui A."/>
            <person name="MacDonald P.J.P."/>
            <person name="McCowen C."/>
            <person name="Montmayeur A."/>
            <person name="Murphy C."/>
            <person name="Neiman D."/>
            <person name="Pearson M."/>
            <person name="Priest M."/>
            <person name="Roberts A."/>
            <person name="Saif S."/>
            <person name="Shea T."/>
            <person name="Sisk P."/>
            <person name="Stolte C."/>
            <person name="Sykes S."/>
            <person name="Wortman J."/>
            <person name="Nusbaum C."/>
            <person name="Birren B."/>
        </authorList>
    </citation>
    <scope>NUCLEOTIDE SEQUENCE [LARGE SCALE GENOMIC DNA]</scope>
    <source>
        <strain evidence="8 9">ATCC 51366</strain>
    </source>
</reference>
<keyword evidence="4 8" id="KW-0418">Kinase</keyword>
<keyword evidence="2 6" id="KW-0808">Transferase</keyword>
<dbReference type="EMBL" id="AGEI01000028">
    <property type="protein sequence ID" value="EHR32539.1"/>
    <property type="molecule type" value="Genomic_DNA"/>
</dbReference>
<dbReference type="GO" id="GO:0005988">
    <property type="term" value="P:lactose metabolic process"/>
    <property type="evidence" value="ECO:0007669"/>
    <property type="project" value="UniProtKB-KW"/>
</dbReference>
<keyword evidence="6" id="KW-0423">Lactose metabolism</keyword>
<dbReference type="Proteomes" id="UP000004191">
    <property type="component" value="Unassembled WGS sequence"/>
</dbReference>
<dbReference type="NCBIfam" id="TIGR03168">
    <property type="entry name" value="1-PFK"/>
    <property type="match status" value="1"/>
</dbReference>
<dbReference type="SUPFAM" id="SSF53613">
    <property type="entry name" value="Ribokinase-like"/>
    <property type="match status" value="1"/>
</dbReference>
<name>H3NQ59_9FIRM</name>
<sequence>MIITITPNPAIDIAYFIEDFKIDNIHKVSKIFKTAGGKGLNVSKVLKILGSDILATGFLGGNSGNYIRNELERIGIKNKFIDTDGETRTTYSINDNLNGTTTEIREAGPNISKSENEEFFEYLSSMDDEGNIFACSGSLPNGLDSGFYDRMLDILENNKVIIDTSGANLRHIVFDAKKKPYAIKPNIDEIRDLFGEKIDSMSKRELLEQEAFKNIPIVIISLGKDGCVAKIHNKYYECKVPKIEAINPVGSGDSSIAGLAYSISNDLSEVATLKYSMACGVLNALEEEIGHINIDNLESTLEKIVVNEI</sequence>
<evidence type="ECO:0000313" key="9">
    <source>
        <dbReference type="Proteomes" id="UP000004191"/>
    </source>
</evidence>
<comment type="similarity">
    <text evidence="1">Belongs to the carbohydrate kinase pfkB family.</text>
</comment>
<dbReference type="GO" id="GO:2001059">
    <property type="term" value="P:D-tagatose 6-phosphate catabolic process"/>
    <property type="evidence" value="ECO:0007669"/>
    <property type="project" value="UniProtKB-UniPathway"/>
</dbReference>
<dbReference type="InterPro" id="IPR011611">
    <property type="entry name" value="PfkB_dom"/>
</dbReference>
<organism evidence="8 9">
    <name type="scientific">Helcococcus kunzii ATCC 51366</name>
    <dbReference type="NCBI Taxonomy" id="883114"/>
    <lineage>
        <taxon>Bacteria</taxon>
        <taxon>Bacillati</taxon>
        <taxon>Bacillota</taxon>
        <taxon>Tissierellia</taxon>
        <taxon>Tissierellales</taxon>
        <taxon>Peptoniphilaceae</taxon>
        <taxon>Helcococcus</taxon>
    </lineage>
</organism>
<accession>H3NQ59</accession>
<evidence type="ECO:0000256" key="4">
    <source>
        <dbReference type="ARBA" id="ARBA00022777"/>
    </source>
</evidence>
<dbReference type="GO" id="GO:0005524">
    <property type="term" value="F:ATP binding"/>
    <property type="evidence" value="ECO:0007669"/>
    <property type="project" value="UniProtKB-KW"/>
</dbReference>
<dbReference type="PATRIC" id="fig|883114.3.peg.1465"/>
<evidence type="ECO:0000256" key="2">
    <source>
        <dbReference type="ARBA" id="ARBA00022679"/>
    </source>
</evidence>
<dbReference type="Gene3D" id="3.40.1190.20">
    <property type="match status" value="1"/>
</dbReference>
<dbReference type="AlphaFoldDB" id="H3NQ59"/>
<dbReference type="PANTHER" id="PTHR46566">
    <property type="entry name" value="1-PHOSPHOFRUCTOKINASE-RELATED"/>
    <property type="match status" value="1"/>
</dbReference>
<comment type="catalytic activity">
    <reaction evidence="6">
        <text>D-tagatofuranose 6-phosphate + ATP = D-tagatofuranose 1,6-bisphosphate + ADP + H(+)</text>
        <dbReference type="Rhea" id="RHEA:12420"/>
        <dbReference type="ChEBI" id="CHEBI:15378"/>
        <dbReference type="ChEBI" id="CHEBI:30616"/>
        <dbReference type="ChEBI" id="CHEBI:58694"/>
        <dbReference type="ChEBI" id="CHEBI:58695"/>
        <dbReference type="ChEBI" id="CHEBI:456216"/>
        <dbReference type="EC" id="2.7.1.144"/>
    </reaction>
</comment>
<dbReference type="InterPro" id="IPR029056">
    <property type="entry name" value="Ribokinase-like"/>
</dbReference>
<dbReference type="EC" id="2.7.1.144" evidence="6"/>
<dbReference type="GO" id="GO:0009024">
    <property type="term" value="F:tagatose-6-phosphate kinase activity"/>
    <property type="evidence" value="ECO:0007669"/>
    <property type="project" value="UniProtKB-EC"/>
</dbReference>
<dbReference type="FunFam" id="3.40.1190.20:FF:000001">
    <property type="entry name" value="Phosphofructokinase"/>
    <property type="match status" value="1"/>
</dbReference>
<dbReference type="RefSeq" id="WP_005398985.1">
    <property type="nucleotide sequence ID" value="NZ_JH601088.1"/>
</dbReference>